<dbReference type="EMBL" id="CAJPEX010001724">
    <property type="protein sequence ID" value="CAG0919796.1"/>
    <property type="molecule type" value="Genomic_DNA"/>
</dbReference>
<dbReference type="AlphaFoldDB" id="A0A7R9GGB7"/>
<proteinExistence type="predicted"/>
<protein>
    <submittedName>
        <fullName evidence="1">Uncharacterized protein</fullName>
    </submittedName>
</protein>
<dbReference type="Proteomes" id="UP000678499">
    <property type="component" value="Unassembled WGS sequence"/>
</dbReference>
<name>A0A7R9GGB7_9CRUS</name>
<accession>A0A7R9GGB7</accession>
<gene>
    <name evidence="1" type="ORF">NMOB1V02_LOCUS7312</name>
</gene>
<evidence type="ECO:0000313" key="2">
    <source>
        <dbReference type="Proteomes" id="UP000678499"/>
    </source>
</evidence>
<dbReference type="EMBL" id="OA883761">
    <property type="protein sequence ID" value="CAD7279644.1"/>
    <property type="molecule type" value="Genomic_DNA"/>
</dbReference>
<evidence type="ECO:0000313" key="1">
    <source>
        <dbReference type="EMBL" id="CAD7279644.1"/>
    </source>
</evidence>
<keyword evidence="2" id="KW-1185">Reference proteome</keyword>
<sequence>MTASNVVMWAAEKNLLKRLCPSWLVYSDEVFYRLQNSSKGQTPVGAASVFLGQTFARPVPEAHGSASSVHVELEVRPER</sequence>
<reference evidence="1" key="1">
    <citation type="submission" date="2020-11" db="EMBL/GenBank/DDBJ databases">
        <authorList>
            <person name="Tran Van P."/>
        </authorList>
    </citation>
    <scope>NUCLEOTIDE SEQUENCE</scope>
</reference>
<organism evidence="1">
    <name type="scientific">Notodromas monacha</name>
    <dbReference type="NCBI Taxonomy" id="399045"/>
    <lineage>
        <taxon>Eukaryota</taxon>
        <taxon>Metazoa</taxon>
        <taxon>Ecdysozoa</taxon>
        <taxon>Arthropoda</taxon>
        <taxon>Crustacea</taxon>
        <taxon>Oligostraca</taxon>
        <taxon>Ostracoda</taxon>
        <taxon>Podocopa</taxon>
        <taxon>Podocopida</taxon>
        <taxon>Cypridocopina</taxon>
        <taxon>Cypridoidea</taxon>
        <taxon>Cyprididae</taxon>
        <taxon>Notodromas</taxon>
    </lineage>
</organism>